<dbReference type="KEGG" id="bor:COCMIDRAFT_25940"/>
<evidence type="ECO:0000256" key="1">
    <source>
        <dbReference type="SAM" id="MobiDB-lite"/>
    </source>
</evidence>
<accession>W6ZEM5</accession>
<organism evidence="2 3">
    <name type="scientific">Bipolaris oryzae ATCC 44560</name>
    <dbReference type="NCBI Taxonomy" id="930090"/>
    <lineage>
        <taxon>Eukaryota</taxon>
        <taxon>Fungi</taxon>
        <taxon>Dikarya</taxon>
        <taxon>Ascomycota</taxon>
        <taxon>Pezizomycotina</taxon>
        <taxon>Dothideomycetes</taxon>
        <taxon>Pleosporomycetidae</taxon>
        <taxon>Pleosporales</taxon>
        <taxon>Pleosporineae</taxon>
        <taxon>Pleosporaceae</taxon>
        <taxon>Bipolaris</taxon>
    </lineage>
</organism>
<name>W6ZEM5_COCMI</name>
<feature type="compositionally biased region" description="Basic and acidic residues" evidence="1">
    <location>
        <begin position="1"/>
        <end position="17"/>
    </location>
</feature>
<evidence type="ECO:0000313" key="2">
    <source>
        <dbReference type="EMBL" id="EUC45964.1"/>
    </source>
</evidence>
<evidence type="ECO:0000313" key="3">
    <source>
        <dbReference type="Proteomes" id="UP000054032"/>
    </source>
</evidence>
<feature type="region of interest" description="Disordered" evidence="1">
    <location>
        <begin position="1"/>
        <end position="30"/>
    </location>
</feature>
<proteinExistence type="predicted"/>
<protein>
    <submittedName>
        <fullName evidence="2">Uncharacterized protein</fullName>
    </submittedName>
</protein>
<gene>
    <name evidence="2" type="ORF">COCMIDRAFT_25940</name>
</gene>
<dbReference type="Proteomes" id="UP000054032">
    <property type="component" value="Unassembled WGS sequence"/>
</dbReference>
<reference evidence="2 3" key="1">
    <citation type="journal article" date="2013" name="PLoS Genet.">
        <title>Comparative genome structure, secondary metabolite, and effector coding capacity across Cochliobolus pathogens.</title>
        <authorList>
            <person name="Condon B.J."/>
            <person name="Leng Y."/>
            <person name="Wu D."/>
            <person name="Bushley K.E."/>
            <person name="Ohm R.A."/>
            <person name="Otillar R."/>
            <person name="Martin J."/>
            <person name="Schackwitz W."/>
            <person name="Grimwood J."/>
            <person name="MohdZainudin N."/>
            <person name="Xue C."/>
            <person name="Wang R."/>
            <person name="Manning V.A."/>
            <person name="Dhillon B."/>
            <person name="Tu Z.J."/>
            <person name="Steffenson B.J."/>
            <person name="Salamov A."/>
            <person name="Sun H."/>
            <person name="Lowry S."/>
            <person name="LaButti K."/>
            <person name="Han J."/>
            <person name="Copeland A."/>
            <person name="Lindquist E."/>
            <person name="Barry K."/>
            <person name="Schmutz J."/>
            <person name="Baker S.E."/>
            <person name="Ciuffetti L.M."/>
            <person name="Grigoriev I.V."/>
            <person name="Zhong S."/>
            <person name="Turgeon B.G."/>
        </authorList>
    </citation>
    <scope>NUCLEOTIDE SEQUENCE [LARGE SCALE GENOMIC DNA]</scope>
    <source>
        <strain evidence="2 3">ATCC 44560</strain>
    </source>
</reference>
<dbReference type="EMBL" id="KI963974">
    <property type="protein sequence ID" value="EUC45964.1"/>
    <property type="molecule type" value="Genomic_DNA"/>
</dbReference>
<dbReference type="GeneID" id="19120854"/>
<keyword evidence="3" id="KW-1185">Reference proteome</keyword>
<sequence length="189" mass="19881">MRHETDGRHDESGRHVLEVPQGERNLASPHVRRACERDIMCLPTPSRRPIHITRATRAAAVHGGVHAVGTPGLGGVGGPGCVVPFSPGQGRPGQARRRPCGRREAEEAAAAATPPPVPSQHVVVSIACTVRPYGHGELATSVAETDAMDHGLSVRVGQRAVERPDGLWMQSAGGCSGGPYPRARDAWVG</sequence>
<dbReference type="RefSeq" id="XP_007687508.1">
    <property type="nucleotide sequence ID" value="XM_007689318.1"/>
</dbReference>
<dbReference type="AlphaFoldDB" id="W6ZEM5"/>
<feature type="region of interest" description="Disordered" evidence="1">
    <location>
        <begin position="85"/>
        <end position="116"/>
    </location>
</feature>
<dbReference type="HOGENOM" id="CLU_1434229_0_0_1"/>